<reference evidence="5 6" key="1">
    <citation type="journal article" date="2014" name="Appl. Environ. Microbiol.">
        <title>Insights into the Microbial Degradation of Rubber and Gutta-Percha by Analysis of the Complete Genome of Nocardia nova SH22a.</title>
        <authorList>
            <person name="Luo Q."/>
            <person name="Hiessl S."/>
            <person name="Poehlein A."/>
            <person name="Daniel R."/>
            <person name="Steinbuchel A."/>
        </authorList>
    </citation>
    <scope>NUCLEOTIDE SEQUENCE [LARGE SCALE GENOMIC DNA]</scope>
    <source>
        <strain evidence="5">SH22a</strain>
    </source>
</reference>
<dbReference type="Gene3D" id="3.40.50.300">
    <property type="entry name" value="P-loop containing nucleotide triphosphate hydrolases"/>
    <property type="match status" value="1"/>
</dbReference>
<dbReference type="InterPro" id="IPR000432">
    <property type="entry name" value="DNA_mismatch_repair_MutS_C"/>
</dbReference>
<organism evidence="5 6">
    <name type="scientific">Nocardia nova SH22a</name>
    <dbReference type="NCBI Taxonomy" id="1415166"/>
    <lineage>
        <taxon>Bacteria</taxon>
        <taxon>Bacillati</taxon>
        <taxon>Actinomycetota</taxon>
        <taxon>Actinomycetes</taxon>
        <taxon>Mycobacteriales</taxon>
        <taxon>Nocardiaceae</taxon>
        <taxon>Nocardia</taxon>
    </lineage>
</organism>
<dbReference type="EMBL" id="CP006850">
    <property type="protein sequence ID" value="AHH19743.1"/>
    <property type="molecule type" value="Genomic_DNA"/>
</dbReference>
<dbReference type="KEGG" id="nno:NONO_c49590"/>
<dbReference type="RefSeq" id="WP_025351134.1">
    <property type="nucleotide sequence ID" value="NZ_CP006850.1"/>
</dbReference>
<evidence type="ECO:0000256" key="1">
    <source>
        <dbReference type="ARBA" id="ARBA00022741"/>
    </source>
</evidence>
<dbReference type="PANTHER" id="PTHR11361">
    <property type="entry name" value="DNA MISMATCH REPAIR PROTEIN MUTS FAMILY MEMBER"/>
    <property type="match status" value="1"/>
</dbReference>
<dbReference type="GO" id="GO:0005524">
    <property type="term" value="F:ATP binding"/>
    <property type="evidence" value="ECO:0007669"/>
    <property type="project" value="UniProtKB-KW"/>
</dbReference>
<keyword evidence="1" id="KW-0547">Nucleotide-binding</keyword>
<dbReference type="InterPro" id="IPR027417">
    <property type="entry name" value="P-loop_NTPase"/>
</dbReference>
<dbReference type="GO" id="GO:0005829">
    <property type="term" value="C:cytosol"/>
    <property type="evidence" value="ECO:0007669"/>
    <property type="project" value="TreeGrafter"/>
</dbReference>
<evidence type="ECO:0000256" key="3">
    <source>
        <dbReference type="ARBA" id="ARBA00023125"/>
    </source>
</evidence>
<dbReference type="HOGENOM" id="CLU_036487_0_0_11"/>
<dbReference type="Proteomes" id="UP000019150">
    <property type="component" value="Chromosome"/>
</dbReference>
<protein>
    <submittedName>
        <fullName evidence="5">DNA mismatch repair protein MutS domain-containing protein</fullName>
    </submittedName>
</protein>
<sequence length="512" mass="57116">MNQSFSILFPGAPPPLCRPEPPYFSDLNLGQVRQVLFAGRDAYDLAPVFHTPLTDVASVRYRHEVFTDLDGDPELRALVKEFAASMRTVRRALDLARQVTDHHEADAWQLHAAEVYVAATRSLHRYLSRSEVASTALRQFGARLNDLVAHSAFTELAEHAADVAEQLYRITYCLDVHGDRIRVARYTGDDDYEARVRAVFDKFQETDTPREVYDFHSHADLNGVESKVLTLVAKLYPDRFAALARFRDHHPRIPDELIVDFDREIQFYCAALDLRDRLAPFGLSFCLPELLTDSKDLSASGVFDLALADKLTLDKKPRPVVTNDVDLSGRQRVIVVTGPNQGGKTTFARAIGQLYHLAALGMPVPAATARIRLCDRLFTHFEREEDMETLSGKLEDELIRVHDILDHATGESVVVMNETFTSTTLADAARLGASVLRRMLGLDLRCVYVTFVDELSALGPATVSMVAAVDPADPAHRTFEVVRRPADGLAYAAALAEAHGLTYQRIKERMAS</sequence>
<dbReference type="SUPFAM" id="SSF52540">
    <property type="entry name" value="P-loop containing nucleoside triphosphate hydrolases"/>
    <property type="match status" value="1"/>
</dbReference>
<dbReference type="GO" id="GO:0140664">
    <property type="term" value="F:ATP-dependent DNA damage sensor activity"/>
    <property type="evidence" value="ECO:0007669"/>
    <property type="project" value="InterPro"/>
</dbReference>
<dbReference type="SMART" id="SM00534">
    <property type="entry name" value="MUTSac"/>
    <property type="match status" value="1"/>
</dbReference>
<keyword evidence="3" id="KW-0238">DNA-binding</keyword>
<dbReference type="Pfam" id="PF00488">
    <property type="entry name" value="MutS_V"/>
    <property type="match status" value="1"/>
</dbReference>
<evidence type="ECO:0000259" key="4">
    <source>
        <dbReference type="SMART" id="SM00534"/>
    </source>
</evidence>
<dbReference type="InterPro" id="IPR045076">
    <property type="entry name" value="MutS"/>
</dbReference>
<evidence type="ECO:0000313" key="6">
    <source>
        <dbReference type="Proteomes" id="UP000019150"/>
    </source>
</evidence>
<dbReference type="eggNOG" id="COG0249">
    <property type="taxonomic scope" value="Bacteria"/>
</dbReference>
<name>W5TLA0_9NOCA</name>
<keyword evidence="2" id="KW-0067">ATP-binding</keyword>
<dbReference type="PATRIC" id="fig|1415166.3.peg.5117"/>
<dbReference type="GO" id="GO:0006298">
    <property type="term" value="P:mismatch repair"/>
    <property type="evidence" value="ECO:0007669"/>
    <property type="project" value="InterPro"/>
</dbReference>
<gene>
    <name evidence="5" type="ORF">NONO_c49590</name>
</gene>
<keyword evidence="6" id="KW-1185">Reference proteome</keyword>
<dbReference type="STRING" id="1415166.NONO_c49590"/>
<dbReference type="PANTHER" id="PTHR11361:SF34">
    <property type="entry name" value="DNA MISMATCH REPAIR PROTEIN MSH1, MITOCHONDRIAL"/>
    <property type="match status" value="1"/>
</dbReference>
<accession>W5TLA0</accession>
<dbReference type="AlphaFoldDB" id="W5TLA0"/>
<dbReference type="GO" id="GO:0030983">
    <property type="term" value="F:mismatched DNA binding"/>
    <property type="evidence" value="ECO:0007669"/>
    <property type="project" value="InterPro"/>
</dbReference>
<evidence type="ECO:0000313" key="5">
    <source>
        <dbReference type="EMBL" id="AHH19743.1"/>
    </source>
</evidence>
<feature type="domain" description="DNA mismatch repair proteins mutS family" evidence="4">
    <location>
        <begin position="331"/>
        <end position="511"/>
    </location>
</feature>
<dbReference type="OrthoDB" id="9808166at2"/>
<proteinExistence type="predicted"/>
<evidence type="ECO:0000256" key="2">
    <source>
        <dbReference type="ARBA" id="ARBA00022840"/>
    </source>
</evidence>